<evidence type="ECO:0008006" key="6">
    <source>
        <dbReference type="Google" id="ProtNLM"/>
    </source>
</evidence>
<comment type="caution">
    <text evidence="4">The sequence shown here is derived from an EMBL/GenBank/DDBJ whole genome shotgun (WGS) entry which is preliminary data.</text>
</comment>
<dbReference type="InterPro" id="IPR006059">
    <property type="entry name" value="SBP"/>
</dbReference>
<evidence type="ECO:0000256" key="1">
    <source>
        <dbReference type="ARBA" id="ARBA00008520"/>
    </source>
</evidence>
<dbReference type="EMBL" id="PFMC01000071">
    <property type="protein sequence ID" value="PIY94207.1"/>
    <property type="molecule type" value="Genomic_DNA"/>
</dbReference>
<dbReference type="InterPro" id="IPR050490">
    <property type="entry name" value="Bact_solute-bd_prot1"/>
</dbReference>
<sequence>MFNKLRLTILSIILITIPLMGFGCKLFTNNEVKELYKPISLKWWGVWEDSAEVETLISAYQAMHPNVTIAYRKFRFEEYEEELTRAWLEQRGPDIFSLPANYLKKYQNLIKPLPASMKLPFLELTGVVKKEPTIVVREITNITPKKVRDAFVDVVAEQVIINNQIYGLPLSVDTLALYYNRDILTKAKIPLPASTWAELVDQAPRLTLFDTNGNIKQSAIALGTDNNIPRATDILALLMMQNGAQMIDGKGFATFNLAANDSSFFPGINALEFYLNFSDPNKTVYSWSEEMGDALSLFMSGKLAYFIGYNYQTPIIRAGAPKLAFNIAPMLQTVPDVQEVNYADYWTLSTYFGTASENIAPAWDFIQFATTNTEVLNLYLTKTNQPTALRSLINDQMQIEGLDIFADQLLNARNWYRGYQPNEVEEMMNDLIYQAKHNLNSKYTITNLLNDIIKRINTTINPE</sequence>
<evidence type="ECO:0000256" key="2">
    <source>
        <dbReference type="ARBA" id="ARBA00022448"/>
    </source>
</evidence>
<gene>
    <name evidence="4" type="ORF">COY67_03010</name>
</gene>
<keyword evidence="2" id="KW-0813">Transport</keyword>
<evidence type="ECO:0000256" key="3">
    <source>
        <dbReference type="ARBA" id="ARBA00022729"/>
    </source>
</evidence>
<dbReference type="PANTHER" id="PTHR43649">
    <property type="entry name" value="ARABINOSE-BINDING PROTEIN-RELATED"/>
    <property type="match status" value="1"/>
</dbReference>
<dbReference type="Pfam" id="PF01547">
    <property type="entry name" value="SBP_bac_1"/>
    <property type="match status" value="1"/>
</dbReference>
<dbReference type="AlphaFoldDB" id="A0A2M7RC94"/>
<name>A0A2M7RC94_9BACT</name>
<dbReference type="PROSITE" id="PS51257">
    <property type="entry name" value="PROKAR_LIPOPROTEIN"/>
    <property type="match status" value="1"/>
</dbReference>
<dbReference type="SUPFAM" id="SSF53850">
    <property type="entry name" value="Periplasmic binding protein-like II"/>
    <property type="match status" value="1"/>
</dbReference>
<dbReference type="Proteomes" id="UP000228689">
    <property type="component" value="Unassembled WGS sequence"/>
</dbReference>
<evidence type="ECO:0000313" key="4">
    <source>
        <dbReference type="EMBL" id="PIY94207.1"/>
    </source>
</evidence>
<keyword evidence="3" id="KW-0732">Signal</keyword>
<dbReference type="PROSITE" id="PS01037">
    <property type="entry name" value="SBP_BACTERIAL_1"/>
    <property type="match status" value="1"/>
</dbReference>
<accession>A0A2M7RC94</accession>
<reference evidence="5" key="1">
    <citation type="submission" date="2017-09" db="EMBL/GenBank/DDBJ databases">
        <title>Depth-based differentiation of microbial function through sediment-hosted aquifers and enrichment of novel symbionts in the deep terrestrial subsurface.</title>
        <authorList>
            <person name="Probst A.J."/>
            <person name="Ladd B."/>
            <person name="Jarett J.K."/>
            <person name="Geller-Mcgrath D.E."/>
            <person name="Sieber C.M.K."/>
            <person name="Emerson J.B."/>
            <person name="Anantharaman K."/>
            <person name="Thomas B.C."/>
            <person name="Malmstrom R."/>
            <person name="Stieglmeier M."/>
            <person name="Klingl A."/>
            <person name="Woyke T."/>
            <person name="Ryan C.M."/>
            <person name="Banfield J.F."/>
        </authorList>
    </citation>
    <scope>NUCLEOTIDE SEQUENCE [LARGE SCALE GENOMIC DNA]</scope>
</reference>
<proteinExistence type="inferred from homology"/>
<evidence type="ECO:0000313" key="5">
    <source>
        <dbReference type="Proteomes" id="UP000228689"/>
    </source>
</evidence>
<dbReference type="Gene3D" id="3.40.190.10">
    <property type="entry name" value="Periplasmic binding protein-like II"/>
    <property type="match status" value="1"/>
</dbReference>
<comment type="similarity">
    <text evidence="1">Belongs to the bacterial solute-binding protein 1 family.</text>
</comment>
<dbReference type="InterPro" id="IPR006061">
    <property type="entry name" value="SBP_1_CS"/>
</dbReference>
<protein>
    <recommendedName>
        <fullName evidence="6">ABC transporter substrate-binding protein</fullName>
    </recommendedName>
</protein>
<dbReference type="GO" id="GO:0055085">
    <property type="term" value="P:transmembrane transport"/>
    <property type="evidence" value="ECO:0007669"/>
    <property type="project" value="InterPro"/>
</dbReference>
<organism evidence="4 5">
    <name type="scientific">Candidatus Komeilibacteria bacterium CG_4_10_14_0_8_um_filter_37_78</name>
    <dbReference type="NCBI Taxonomy" id="1974471"/>
    <lineage>
        <taxon>Bacteria</taxon>
        <taxon>Candidatus Komeiliibacteriota</taxon>
    </lineage>
</organism>